<dbReference type="EMBL" id="CP000245">
    <property type="protein sequence ID" value="AEG93182.1"/>
    <property type="molecule type" value="Genomic_DNA"/>
</dbReference>
<protein>
    <submittedName>
        <fullName evidence="2">Uncharacterized protein</fullName>
    </submittedName>
</protein>
<dbReference type="HOGENOM" id="CLU_681062_0_0_4"/>
<reference evidence="2 3" key="2">
    <citation type="journal article" date="2011" name="PLoS ONE">
        <title>The Cyst-Dividing Bacterium Ramlibacter tataouinensis TTB310 Genome Reveals a Well-Stocked Toolbox for Adaptation to a Desert Environment.</title>
        <authorList>
            <person name="De Luca G."/>
            <person name="Barakat M."/>
            <person name="Ortet P."/>
            <person name="Fochesato S."/>
            <person name="Jourlin-Castelli C."/>
            <person name="Ansaldi M."/>
            <person name="Py B."/>
            <person name="Fichant G."/>
            <person name="Coutinho P.M."/>
            <person name="Voulhoux R."/>
            <person name="Bastien O."/>
            <person name="Marechal E."/>
            <person name="Henrissat B."/>
            <person name="Quentin Y."/>
            <person name="Noirot P."/>
            <person name="Filloux A."/>
            <person name="Mejean V."/>
            <person name="Dubow M.S."/>
            <person name="Barras F."/>
            <person name="Barbe V."/>
            <person name="Weissenbach J."/>
            <person name="Mihalcescu I."/>
            <person name="Vermeglio A."/>
            <person name="Achouak W."/>
            <person name="Heulin T."/>
        </authorList>
    </citation>
    <scope>NUCLEOTIDE SEQUENCE [LARGE SCALE GENOMIC DNA]</scope>
    <source>
        <strain evidence="3">ATCC BAA-407 / DSM 14655 / LMG 21543 / TTB310</strain>
    </source>
</reference>
<dbReference type="InterPro" id="IPR009078">
    <property type="entry name" value="Ferritin-like_SF"/>
</dbReference>
<gene>
    <name evidence="2" type="ordered locus">Rta_20880</name>
</gene>
<dbReference type="RefSeq" id="WP_013901414.1">
    <property type="nucleotide sequence ID" value="NC_015677.1"/>
</dbReference>
<dbReference type="AlphaFoldDB" id="F5XYK6"/>
<evidence type="ECO:0000256" key="1">
    <source>
        <dbReference type="SAM" id="MobiDB-lite"/>
    </source>
</evidence>
<name>F5XYK6_RAMTT</name>
<feature type="region of interest" description="Disordered" evidence="1">
    <location>
        <begin position="360"/>
        <end position="393"/>
    </location>
</feature>
<organism evidence="2 3">
    <name type="scientific">Ramlibacter tataouinensis (strain ATCC BAA-407 / DSM 14655 / LMG 21543 / TTB310)</name>
    <dbReference type="NCBI Taxonomy" id="365046"/>
    <lineage>
        <taxon>Bacteria</taxon>
        <taxon>Pseudomonadati</taxon>
        <taxon>Pseudomonadota</taxon>
        <taxon>Betaproteobacteria</taxon>
        <taxon>Burkholderiales</taxon>
        <taxon>Comamonadaceae</taxon>
        <taxon>Ramlibacter</taxon>
    </lineage>
</organism>
<dbReference type="KEGG" id="rta:Rta_20880"/>
<keyword evidence="3" id="KW-1185">Reference proteome</keyword>
<dbReference type="Proteomes" id="UP000008385">
    <property type="component" value="Chromosome"/>
</dbReference>
<feature type="compositionally biased region" description="Polar residues" evidence="1">
    <location>
        <begin position="364"/>
        <end position="380"/>
    </location>
</feature>
<dbReference type="SUPFAM" id="SSF47240">
    <property type="entry name" value="Ferritin-like"/>
    <property type="match status" value="2"/>
</dbReference>
<proteinExistence type="predicted"/>
<dbReference type="OrthoDB" id="1836949at2"/>
<sequence>MAIHLLKDKGMPLERQRLTWKDMVDKPISKLDDDAFTRLRVILMNGLELDSLRTKQVALRQNLEARVPIAQLMRVEQHQATTINWLIGPDHSPLETTIGYEQAAIEITAAVAQLEPDPYLAQGYRFGLLEDFDHLYRYSALLDRLEGKDANNITQGYTDIVPGRATLFHHRAPEHELLEPYGPNAALATKLNALTLTGAEYQTHDYYMNIGPLFADPLARQLYAEIASVESQHITHYGSMLNPHESLLEKLLLTEVCEVWNYAGCAEQETNPRLRALWEQFLDYELGHLQVAIRLFQDVERRDVAEVLGDGRLPPFIPFRSQREFVRQVVETETQLRKRGTEFVDEAQEGKSSLEYRKAVNAGGSPSETVSATWSWSPGTELTREEVPQQQSA</sequence>
<dbReference type="PATRIC" id="fig|365046.3.peg.2136"/>
<accession>F5XYK6</accession>
<dbReference type="STRING" id="365046.Rta_20880"/>
<reference evidence="3" key="1">
    <citation type="submission" date="2006-01" db="EMBL/GenBank/DDBJ databases">
        <title>Genome of the cyst-dividing bacterium Ramlibacter tataouinensis.</title>
        <authorList>
            <person name="Barakat M."/>
            <person name="Ortet P."/>
            <person name="De Luca G."/>
            <person name="Jourlin-Castelli C."/>
            <person name="Ansaldi M."/>
            <person name="Py B."/>
            <person name="Fichant G."/>
            <person name="Coutinho P."/>
            <person name="Voulhoux R."/>
            <person name="Bastien O."/>
            <person name="Roy S."/>
            <person name="Marechal E."/>
            <person name="Henrissat B."/>
            <person name="Quentin Y."/>
            <person name="Noirot P."/>
            <person name="Filloux A."/>
            <person name="Mejean V."/>
            <person name="DuBow M."/>
            <person name="Barras F."/>
            <person name="Heulin T."/>
        </authorList>
    </citation>
    <scope>NUCLEOTIDE SEQUENCE [LARGE SCALE GENOMIC DNA]</scope>
    <source>
        <strain evidence="3">ATCC BAA-407 / DSM 14655 / LMG 21543 / TTB310</strain>
    </source>
</reference>
<dbReference type="eggNOG" id="COG1633">
    <property type="taxonomic scope" value="Bacteria"/>
</dbReference>
<evidence type="ECO:0000313" key="2">
    <source>
        <dbReference type="EMBL" id="AEG93182.1"/>
    </source>
</evidence>
<evidence type="ECO:0000313" key="3">
    <source>
        <dbReference type="Proteomes" id="UP000008385"/>
    </source>
</evidence>